<evidence type="ECO:0000256" key="6">
    <source>
        <dbReference type="ARBA" id="ARBA00022723"/>
    </source>
</evidence>
<feature type="binding site" evidence="15">
    <location>
        <position position="432"/>
    </location>
    <ligand>
        <name>Zn(2+)</name>
        <dbReference type="ChEBI" id="CHEBI:29105"/>
    </ligand>
</feature>
<dbReference type="InterPro" id="IPR004150">
    <property type="entry name" value="NAD_DNA_ligase_OB"/>
</dbReference>
<dbReference type="Pfam" id="PF03120">
    <property type="entry name" value="OB_DNA_ligase"/>
    <property type="match status" value="1"/>
</dbReference>
<keyword evidence="11 15" id="KW-0234">DNA repair</keyword>
<dbReference type="Gene3D" id="3.40.50.10190">
    <property type="entry name" value="BRCT domain"/>
    <property type="match status" value="1"/>
</dbReference>
<evidence type="ECO:0000313" key="17">
    <source>
        <dbReference type="EMBL" id="KWA84221.1"/>
    </source>
</evidence>
<comment type="similarity">
    <text evidence="14 15">Belongs to the NAD-dependent DNA ligase family. LigA subfamily.</text>
</comment>
<dbReference type="Pfam" id="PF14520">
    <property type="entry name" value="HHH_5"/>
    <property type="match status" value="1"/>
</dbReference>
<dbReference type="Pfam" id="PF12826">
    <property type="entry name" value="HHH_2"/>
    <property type="match status" value="1"/>
</dbReference>
<dbReference type="HAMAP" id="MF_01588">
    <property type="entry name" value="DNA_ligase_A"/>
    <property type="match status" value="1"/>
</dbReference>
<dbReference type="SUPFAM" id="SSF47781">
    <property type="entry name" value="RuvA domain 2-like"/>
    <property type="match status" value="1"/>
</dbReference>
<evidence type="ECO:0000259" key="16">
    <source>
        <dbReference type="PROSITE" id="PS50172"/>
    </source>
</evidence>
<dbReference type="GO" id="GO:0003677">
    <property type="term" value="F:DNA binding"/>
    <property type="evidence" value="ECO:0007669"/>
    <property type="project" value="InterPro"/>
</dbReference>
<dbReference type="InterPro" id="IPR001357">
    <property type="entry name" value="BRCT_dom"/>
</dbReference>
<keyword evidence="5 15" id="KW-0235">DNA replication</keyword>
<dbReference type="RefSeq" id="WP_060192619.1">
    <property type="nucleotide sequence ID" value="NZ_LPHD01000049.1"/>
</dbReference>
<dbReference type="GO" id="GO:0006281">
    <property type="term" value="P:DNA repair"/>
    <property type="evidence" value="ECO:0007669"/>
    <property type="project" value="UniProtKB-KW"/>
</dbReference>
<evidence type="ECO:0000256" key="7">
    <source>
        <dbReference type="ARBA" id="ARBA00022763"/>
    </source>
</evidence>
<feature type="binding site" evidence="15">
    <location>
        <begin position="37"/>
        <end position="41"/>
    </location>
    <ligand>
        <name>NAD(+)</name>
        <dbReference type="ChEBI" id="CHEBI:57540"/>
    </ligand>
</feature>
<feature type="binding site" evidence="15">
    <location>
        <position position="119"/>
    </location>
    <ligand>
        <name>NAD(+)</name>
        <dbReference type="ChEBI" id="CHEBI:57540"/>
    </ligand>
</feature>
<dbReference type="InterPro" id="IPR003583">
    <property type="entry name" value="Hlx-hairpin-Hlx_DNA-bd_motif"/>
</dbReference>
<dbReference type="InterPro" id="IPR010994">
    <property type="entry name" value="RuvA_2-like"/>
</dbReference>
<comment type="caution">
    <text evidence="17">The sequence shown here is derived from an EMBL/GenBank/DDBJ whole genome shotgun (WGS) entry which is preliminary data.</text>
</comment>
<dbReference type="InterPro" id="IPR033136">
    <property type="entry name" value="DNA_ligase_CS"/>
</dbReference>
<dbReference type="PROSITE" id="PS01056">
    <property type="entry name" value="DNA_LIGASE_N2"/>
    <property type="match status" value="1"/>
</dbReference>
<evidence type="ECO:0000256" key="4">
    <source>
        <dbReference type="ARBA" id="ARBA00022598"/>
    </source>
</evidence>
<dbReference type="SMART" id="SM00292">
    <property type="entry name" value="BRCT"/>
    <property type="match status" value="1"/>
</dbReference>
<dbReference type="Proteomes" id="UP000060630">
    <property type="component" value="Unassembled WGS sequence"/>
</dbReference>
<dbReference type="EC" id="6.5.1.2" evidence="2 15"/>
<comment type="catalytic activity">
    <reaction evidence="13 15">
        <text>NAD(+) + (deoxyribonucleotide)n-3'-hydroxyl + 5'-phospho-(deoxyribonucleotide)m = (deoxyribonucleotide)n+m + AMP + beta-nicotinamide D-nucleotide.</text>
        <dbReference type="EC" id="6.5.1.2"/>
    </reaction>
</comment>
<dbReference type="NCBIfam" id="TIGR00575">
    <property type="entry name" value="dnlj"/>
    <property type="match status" value="1"/>
</dbReference>
<dbReference type="InterPro" id="IPR013839">
    <property type="entry name" value="DNAligase_adenylation"/>
</dbReference>
<dbReference type="PROSITE" id="PS50172">
    <property type="entry name" value="BRCT"/>
    <property type="match status" value="1"/>
</dbReference>
<keyword evidence="12 15" id="KW-0464">Manganese</keyword>
<evidence type="ECO:0000256" key="13">
    <source>
        <dbReference type="ARBA" id="ARBA00034005"/>
    </source>
</evidence>
<feature type="binding site" evidence="15">
    <location>
        <position position="142"/>
    </location>
    <ligand>
        <name>NAD(+)</name>
        <dbReference type="ChEBI" id="CHEBI:57540"/>
    </ligand>
</feature>
<dbReference type="InterPro" id="IPR012340">
    <property type="entry name" value="NA-bd_OB-fold"/>
</dbReference>
<feature type="binding site" evidence="15">
    <location>
        <position position="176"/>
    </location>
    <ligand>
        <name>NAD(+)</name>
        <dbReference type="ChEBI" id="CHEBI:57540"/>
    </ligand>
</feature>
<dbReference type="Gene3D" id="1.10.150.20">
    <property type="entry name" value="5' to 3' exonuclease, C-terminal subdomain"/>
    <property type="match status" value="2"/>
</dbReference>
<feature type="binding site" evidence="15">
    <location>
        <position position="316"/>
    </location>
    <ligand>
        <name>NAD(+)</name>
        <dbReference type="ChEBI" id="CHEBI:57540"/>
    </ligand>
</feature>
<protein>
    <recommendedName>
        <fullName evidence="3 15">DNA ligase</fullName>
        <ecNumber evidence="2 15">6.5.1.2</ecNumber>
    </recommendedName>
    <alternativeName>
        <fullName evidence="15">Polydeoxyribonucleotide synthase [NAD(+)]</fullName>
    </alternativeName>
</protein>
<dbReference type="Gene3D" id="3.30.470.30">
    <property type="entry name" value="DNA ligase/mRNA capping enzyme"/>
    <property type="match status" value="1"/>
</dbReference>
<dbReference type="Pfam" id="PF00533">
    <property type="entry name" value="BRCT"/>
    <property type="match status" value="1"/>
</dbReference>
<dbReference type="SMART" id="SM00278">
    <property type="entry name" value="HhH1"/>
    <property type="match status" value="4"/>
</dbReference>
<feature type="binding site" evidence="15">
    <location>
        <begin position="86"/>
        <end position="87"/>
    </location>
    <ligand>
        <name>NAD(+)</name>
        <dbReference type="ChEBI" id="CHEBI:57540"/>
    </ligand>
</feature>
<dbReference type="GO" id="GO:0003911">
    <property type="term" value="F:DNA ligase (NAD+) activity"/>
    <property type="evidence" value="ECO:0007669"/>
    <property type="project" value="UniProtKB-UniRule"/>
</dbReference>
<keyword evidence="4 15" id="KW-0436">Ligase</keyword>
<dbReference type="SUPFAM" id="SSF50249">
    <property type="entry name" value="Nucleic acid-binding proteins"/>
    <property type="match status" value="1"/>
</dbReference>
<keyword evidence="9 15" id="KW-0460">Magnesium</keyword>
<feature type="domain" description="BRCT" evidence="16">
    <location>
        <begin position="588"/>
        <end position="661"/>
    </location>
</feature>
<evidence type="ECO:0000256" key="3">
    <source>
        <dbReference type="ARBA" id="ARBA00013308"/>
    </source>
</evidence>
<dbReference type="Gene3D" id="6.20.10.30">
    <property type="match status" value="1"/>
</dbReference>
<feature type="binding site" evidence="15">
    <location>
        <position position="410"/>
    </location>
    <ligand>
        <name>Zn(2+)</name>
        <dbReference type="ChEBI" id="CHEBI:29105"/>
    </ligand>
</feature>
<dbReference type="CDD" id="cd00114">
    <property type="entry name" value="LIGANc"/>
    <property type="match status" value="1"/>
</dbReference>
<evidence type="ECO:0000256" key="8">
    <source>
        <dbReference type="ARBA" id="ARBA00022833"/>
    </source>
</evidence>
<evidence type="ECO:0000256" key="1">
    <source>
        <dbReference type="ARBA" id="ARBA00004067"/>
    </source>
</evidence>
<keyword evidence="6 15" id="KW-0479">Metal-binding</keyword>
<dbReference type="Gene3D" id="1.10.287.610">
    <property type="entry name" value="Helix hairpin bin"/>
    <property type="match status" value="1"/>
</dbReference>
<reference evidence="17 18" key="1">
    <citation type="submission" date="2015-11" db="EMBL/GenBank/DDBJ databases">
        <title>Expanding the genomic diversity of Burkholderia species for the development of highly accurate diagnostics.</title>
        <authorList>
            <person name="Sahl J."/>
            <person name="Keim P."/>
            <person name="Wagner D."/>
        </authorList>
    </citation>
    <scope>NUCLEOTIDE SEQUENCE [LARGE SCALE GENOMIC DNA]</scope>
    <source>
        <strain evidence="17 18">MSMB2087WGS</strain>
    </source>
</reference>
<gene>
    <name evidence="15" type="primary">ligA</name>
    <name evidence="17" type="ORF">WL29_22945</name>
</gene>
<comment type="caution">
    <text evidence="15">Lacks conserved residue(s) required for the propagation of feature annotation.</text>
</comment>
<dbReference type="PANTHER" id="PTHR23389">
    <property type="entry name" value="CHROMOSOME TRANSMISSION FIDELITY FACTOR 18"/>
    <property type="match status" value="1"/>
</dbReference>
<proteinExistence type="inferred from homology"/>
<dbReference type="SMART" id="SM00532">
    <property type="entry name" value="LIGANc"/>
    <property type="match status" value="1"/>
</dbReference>
<evidence type="ECO:0000256" key="11">
    <source>
        <dbReference type="ARBA" id="ARBA00023204"/>
    </source>
</evidence>
<dbReference type="CDD" id="cd17748">
    <property type="entry name" value="BRCT_DNA_ligase_like"/>
    <property type="match status" value="1"/>
</dbReference>
<evidence type="ECO:0000256" key="10">
    <source>
        <dbReference type="ARBA" id="ARBA00023027"/>
    </source>
</evidence>
<evidence type="ECO:0000256" key="14">
    <source>
        <dbReference type="ARBA" id="ARBA00060881"/>
    </source>
</evidence>
<evidence type="ECO:0000256" key="9">
    <source>
        <dbReference type="ARBA" id="ARBA00022842"/>
    </source>
</evidence>
<feature type="active site" description="N6-AMP-lysine intermediate" evidence="15">
    <location>
        <position position="121"/>
    </location>
</feature>
<evidence type="ECO:0000256" key="15">
    <source>
        <dbReference type="HAMAP-Rule" id="MF_01588"/>
    </source>
</evidence>
<dbReference type="InterPro" id="IPR036420">
    <property type="entry name" value="BRCT_dom_sf"/>
</dbReference>
<dbReference type="SUPFAM" id="SSF56091">
    <property type="entry name" value="DNA ligase/mRNA capping enzyme, catalytic domain"/>
    <property type="match status" value="1"/>
</dbReference>
<evidence type="ECO:0000256" key="12">
    <source>
        <dbReference type="ARBA" id="ARBA00023211"/>
    </source>
</evidence>
<evidence type="ECO:0000256" key="2">
    <source>
        <dbReference type="ARBA" id="ARBA00012722"/>
    </source>
</evidence>
<dbReference type="SUPFAM" id="SSF52113">
    <property type="entry name" value="BRCT domain"/>
    <property type="match status" value="1"/>
</dbReference>
<keyword evidence="8 15" id="KW-0862">Zinc</keyword>
<keyword evidence="10 15" id="KW-0520">NAD</keyword>
<dbReference type="GO" id="GO:0051213">
    <property type="term" value="F:dioxygenase activity"/>
    <property type="evidence" value="ECO:0007669"/>
    <property type="project" value="UniProtKB-KW"/>
</dbReference>
<organism evidence="17 18">
    <name type="scientific">Burkholderia ubonensis</name>
    <dbReference type="NCBI Taxonomy" id="101571"/>
    <lineage>
        <taxon>Bacteria</taxon>
        <taxon>Pseudomonadati</taxon>
        <taxon>Pseudomonadota</taxon>
        <taxon>Betaproteobacteria</taxon>
        <taxon>Burkholderiales</taxon>
        <taxon>Burkholderiaceae</taxon>
        <taxon>Burkholderia</taxon>
        <taxon>Burkholderia cepacia complex</taxon>
    </lineage>
</organism>
<dbReference type="FunFam" id="2.40.50.140:FF:000012">
    <property type="entry name" value="DNA ligase"/>
    <property type="match status" value="1"/>
</dbReference>
<comment type="function">
    <text evidence="1 15">DNA ligase that catalyzes the formation of phosphodiester linkages between 5'-phosphoryl and 3'-hydroxyl groups in double-stranded DNA using NAD as a coenzyme and as the energy source for the reaction. It is essential for DNA replication and repair of damaged DNA.</text>
</comment>
<dbReference type="GO" id="GO:0006260">
    <property type="term" value="P:DNA replication"/>
    <property type="evidence" value="ECO:0007669"/>
    <property type="project" value="UniProtKB-KW"/>
</dbReference>
<evidence type="ECO:0000313" key="18">
    <source>
        <dbReference type="Proteomes" id="UP000060630"/>
    </source>
</evidence>
<accession>A0A106QCZ8</accession>
<dbReference type="Pfam" id="PF01653">
    <property type="entry name" value="DNA_ligase_aden"/>
    <property type="match status" value="1"/>
</dbReference>
<dbReference type="InterPro" id="IPR001679">
    <property type="entry name" value="DNA_ligase"/>
</dbReference>
<sequence length="670" mass="72345">MTNMVDASVEARYQGLKQRVAELAHAYYVEDAPLESDAVYDGLFRTLQDIEKEYPYLVAPDSPTQRVGGEPLKSLPTVKHKVPMLSIDNSMDAEAAEAFVRAVAQELGVAPETLVFTREPKYDGLSCSLHYVDGLLVQAVTRGDGEEGEDVTAQVKTIHSVPLRLAQPLTCEVRGEVLMAKKDFERLNERQRAAGEKEYANPRNAAAGSLRVLDPKITAARRLSFYAYQLVDARGHGFAGQDDTLDGLKRLGFKVSPLFKVVIGLQGVLESFKEVAEVRADLPFEIDGVVYKVANFRQQEVLGWNNRTPRFATAYKFPAEERPTICVGIDTQVGRTGAITPVARLKPVAVGGVIVSNVTLHNQDQVWAKDVRVGDTVIVRRAGDVIPEIVRSLPELRPEGAEQWTMPTNCPVCGSHVVQVQATHVCTGGTSCSAQRLFRIAHYGSRLGLDIEGLGESTVQQLLDEKLIEKTSDLYALTVDKLKVLPGWGVTSATNLVAAIQASAGRPLRRFIFALGIESVGEGTAKRLAQHFGTWEDLCTATEAELLAVDDIGPITATSILAAFSDEHFGPEMDQLAQFAKPTEEAKKAEGPLTGKTVVVTGTLPSLSREGAKALVEKLGGKTSDSVSKKTSAVVAGEAAGSKLTKAKDLGVPVYDESWLLALDATAGDI</sequence>
<dbReference type="PIRSF" id="PIRSF001604">
    <property type="entry name" value="LigA"/>
    <property type="match status" value="1"/>
</dbReference>
<keyword evidence="7 15" id="KW-0227">DNA damage</keyword>
<dbReference type="Gene3D" id="2.40.50.140">
    <property type="entry name" value="Nucleic acid-binding proteins"/>
    <property type="match status" value="1"/>
</dbReference>
<dbReference type="GO" id="GO:0046872">
    <property type="term" value="F:metal ion binding"/>
    <property type="evidence" value="ECO:0007669"/>
    <property type="project" value="UniProtKB-KW"/>
</dbReference>
<name>A0A106QCZ8_9BURK</name>
<dbReference type="InterPro" id="IPR041663">
    <property type="entry name" value="DisA/LigA_HHH"/>
</dbReference>
<dbReference type="EMBL" id="LPHD01000049">
    <property type="protein sequence ID" value="KWA84221.1"/>
    <property type="molecule type" value="Genomic_DNA"/>
</dbReference>
<feature type="binding site" evidence="15">
    <location>
        <position position="292"/>
    </location>
    <ligand>
        <name>NAD(+)</name>
        <dbReference type="ChEBI" id="CHEBI:57540"/>
    </ligand>
</feature>
<keyword evidence="17" id="KW-0560">Oxidoreductase</keyword>
<evidence type="ECO:0000256" key="5">
    <source>
        <dbReference type="ARBA" id="ARBA00022705"/>
    </source>
</evidence>
<keyword evidence="17" id="KW-0223">Dioxygenase</keyword>
<dbReference type="AlphaFoldDB" id="A0A106QCZ8"/>
<dbReference type="NCBIfam" id="NF005932">
    <property type="entry name" value="PRK07956.1"/>
    <property type="match status" value="1"/>
</dbReference>
<feature type="binding site" evidence="15">
    <location>
        <position position="413"/>
    </location>
    <ligand>
        <name>Zn(2+)</name>
        <dbReference type="ChEBI" id="CHEBI:29105"/>
    </ligand>
</feature>
<comment type="cofactor">
    <cofactor evidence="15">
        <name>Mg(2+)</name>
        <dbReference type="ChEBI" id="CHEBI:18420"/>
    </cofactor>
    <cofactor evidence="15">
        <name>Mn(2+)</name>
        <dbReference type="ChEBI" id="CHEBI:29035"/>
    </cofactor>
</comment>
<dbReference type="InterPro" id="IPR013840">
    <property type="entry name" value="DNAligase_N"/>
</dbReference>
<dbReference type="PANTHER" id="PTHR23389:SF9">
    <property type="entry name" value="DNA LIGASE"/>
    <property type="match status" value="1"/>
</dbReference>